<keyword evidence="2" id="KW-1185">Reference proteome</keyword>
<organism evidence="1 2">
    <name type="scientific">Aspergillus bombycis</name>
    <dbReference type="NCBI Taxonomy" id="109264"/>
    <lineage>
        <taxon>Eukaryota</taxon>
        <taxon>Fungi</taxon>
        <taxon>Dikarya</taxon>
        <taxon>Ascomycota</taxon>
        <taxon>Pezizomycotina</taxon>
        <taxon>Eurotiomycetes</taxon>
        <taxon>Eurotiomycetidae</taxon>
        <taxon>Eurotiales</taxon>
        <taxon>Aspergillaceae</taxon>
        <taxon>Aspergillus</taxon>
    </lineage>
</organism>
<protein>
    <submittedName>
        <fullName evidence="1">Uncharacterized protein</fullName>
    </submittedName>
</protein>
<sequence>MPSPLPVLLVSKYFIPTPEILPSHIKLYLLRITATAGT</sequence>
<gene>
    <name evidence="1" type="ORF">ABOM_012254</name>
</gene>
<dbReference type="AlphaFoldDB" id="A0A1F7ZI62"/>
<comment type="caution">
    <text evidence="1">The sequence shown here is derived from an EMBL/GenBank/DDBJ whole genome shotgun (WGS) entry which is preliminary data.</text>
</comment>
<evidence type="ECO:0000313" key="1">
    <source>
        <dbReference type="EMBL" id="OGM39140.1"/>
    </source>
</evidence>
<reference evidence="1 2" key="1">
    <citation type="journal article" date="2016" name="Genome Biol. Evol.">
        <title>Draft genome sequence of an aflatoxigenic Aspergillus species, A. bombycis.</title>
        <authorList>
            <person name="Moore G.G."/>
            <person name="Mack B.M."/>
            <person name="Beltz S.B."/>
            <person name="Gilbert M.K."/>
        </authorList>
    </citation>
    <scope>NUCLEOTIDE SEQUENCE [LARGE SCALE GENOMIC DNA]</scope>
    <source>
        <strain evidence="2">NRRL 26010</strain>
    </source>
</reference>
<name>A0A1F7ZI62_9EURO</name>
<proteinExistence type="predicted"/>
<evidence type="ECO:0000313" key="2">
    <source>
        <dbReference type="Proteomes" id="UP000179179"/>
    </source>
</evidence>
<accession>A0A1F7ZI62</accession>
<dbReference type="Proteomes" id="UP000179179">
    <property type="component" value="Unassembled WGS sequence"/>
</dbReference>
<dbReference type="EMBL" id="LYCR01000290">
    <property type="protein sequence ID" value="OGM39140.1"/>
    <property type="molecule type" value="Genomic_DNA"/>
</dbReference>